<gene>
    <name evidence="6" type="ORF">NEOLEDRAFT_1050613</name>
</gene>
<dbReference type="InterPro" id="IPR006084">
    <property type="entry name" value="XPG/Rad2"/>
</dbReference>
<feature type="compositionally biased region" description="Acidic residues" evidence="3">
    <location>
        <begin position="471"/>
        <end position="480"/>
    </location>
</feature>
<dbReference type="SUPFAM" id="SSF47807">
    <property type="entry name" value="5' to 3' exonuclease, C-terminal subdomain"/>
    <property type="match status" value="1"/>
</dbReference>
<feature type="non-terminal residue" evidence="6">
    <location>
        <position position="552"/>
    </location>
</feature>
<dbReference type="SUPFAM" id="SSF88723">
    <property type="entry name" value="PIN domain-like"/>
    <property type="match status" value="1"/>
</dbReference>
<feature type="region of interest" description="Disordered" evidence="3">
    <location>
        <begin position="459"/>
        <end position="501"/>
    </location>
</feature>
<dbReference type="Pfam" id="PF00752">
    <property type="entry name" value="XPG_N"/>
    <property type="match status" value="1"/>
</dbReference>
<feature type="compositionally biased region" description="Basic residues" evidence="3">
    <location>
        <begin position="528"/>
        <end position="552"/>
    </location>
</feature>
<feature type="region of interest" description="Disordered" evidence="3">
    <location>
        <begin position="527"/>
        <end position="552"/>
    </location>
</feature>
<dbReference type="CDD" id="cd09870">
    <property type="entry name" value="PIN_YEN1"/>
    <property type="match status" value="1"/>
</dbReference>
<evidence type="ECO:0000313" key="7">
    <source>
        <dbReference type="Proteomes" id="UP000076761"/>
    </source>
</evidence>
<dbReference type="Gene3D" id="3.40.50.1010">
    <property type="entry name" value="5'-nuclease"/>
    <property type="match status" value="2"/>
</dbReference>
<keyword evidence="7" id="KW-1185">Reference proteome</keyword>
<dbReference type="STRING" id="1314782.A0A165SBI6"/>
<evidence type="ECO:0000313" key="6">
    <source>
        <dbReference type="EMBL" id="KZT24920.1"/>
    </source>
</evidence>
<feature type="domain" description="XPG-I" evidence="4">
    <location>
        <begin position="112"/>
        <end position="192"/>
    </location>
</feature>
<dbReference type="InterPro" id="IPR037316">
    <property type="entry name" value="Yen1_H3TH"/>
</dbReference>
<keyword evidence="2" id="KW-0378">Hydrolase</keyword>
<dbReference type="GO" id="GO:0006281">
    <property type="term" value="P:DNA repair"/>
    <property type="evidence" value="ECO:0007669"/>
    <property type="project" value="UniProtKB-ARBA"/>
</dbReference>
<dbReference type="CDD" id="cd09906">
    <property type="entry name" value="H3TH_YEN1"/>
    <property type="match status" value="1"/>
</dbReference>
<name>A0A165SBI6_9AGAM</name>
<dbReference type="Pfam" id="PF00867">
    <property type="entry name" value="XPG_I"/>
    <property type="match status" value="1"/>
</dbReference>
<evidence type="ECO:0000259" key="4">
    <source>
        <dbReference type="SMART" id="SM00484"/>
    </source>
</evidence>
<evidence type="ECO:0000256" key="1">
    <source>
        <dbReference type="ARBA" id="ARBA00022722"/>
    </source>
</evidence>
<dbReference type="SMART" id="SM00484">
    <property type="entry name" value="XPGI"/>
    <property type="match status" value="1"/>
</dbReference>
<dbReference type="OrthoDB" id="2959108at2759"/>
<dbReference type="PANTHER" id="PTHR11081">
    <property type="entry name" value="FLAP ENDONUCLEASE FAMILY MEMBER"/>
    <property type="match status" value="1"/>
</dbReference>
<dbReference type="GO" id="GO:0008821">
    <property type="term" value="F:crossover junction DNA endonuclease activity"/>
    <property type="evidence" value="ECO:0007669"/>
    <property type="project" value="InterPro"/>
</dbReference>
<protein>
    <submittedName>
        <fullName evidence="6">PIN domain-like protein</fullName>
    </submittedName>
</protein>
<reference evidence="6 7" key="1">
    <citation type="journal article" date="2016" name="Mol. Biol. Evol.">
        <title>Comparative Genomics of Early-Diverging Mushroom-Forming Fungi Provides Insights into the Origins of Lignocellulose Decay Capabilities.</title>
        <authorList>
            <person name="Nagy L.G."/>
            <person name="Riley R."/>
            <person name="Tritt A."/>
            <person name="Adam C."/>
            <person name="Daum C."/>
            <person name="Floudas D."/>
            <person name="Sun H."/>
            <person name="Yadav J.S."/>
            <person name="Pangilinan J."/>
            <person name="Larsson K.H."/>
            <person name="Matsuura K."/>
            <person name="Barry K."/>
            <person name="Labutti K."/>
            <person name="Kuo R."/>
            <person name="Ohm R.A."/>
            <person name="Bhattacharya S.S."/>
            <person name="Shirouzu T."/>
            <person name="Yoshinaga Y."/>
            <person name="Martin F.M."/>
            <person name="Grigoriev I.V."/>
            <person name="Hibbett D.S."/>
        </authorList>
    </citation>
    <scope>NUCLEOTIDE SEQUENCE [LARGE SCALE GENOMIC DNA]</scope>
    <source>
        <strain evidence="6 7">HHB14362 ss-1</strain>
    </source>
</reference>
<organism evidence="6 7">
    <name type="scientific">Neolentinus lepideus HHB14362 ss-1</name>
    <dbReference type="NCBI Taxonomy" id="1314782"/>
    <lineage>
        <taxon>Eukaryota</taxon>
        <taxon>Fungi</taxon>
        <taxon>Dikarya</taxon>
        <taxon>Basidiomycota</taxon>
        <taxon>Agaricomycotina</taxon>
        <taxon>Agaricomycetes</taxon>
        <taxon>Gloeophyllales</taxon>
        <taxon>Gloeophyllaceae</taxon>
        <taxon>Neolentinus</taxon>
    </lineage>
</organism>
<dbReference type="InterPro" id="IPR006085">
    <property type="entry name" value="XPG_DNA_repair_N"/>
</dbReference>
<dbReference type="Proteomes" id="UP000076761">
    <property type="component" value="Unassembled WGS sequence"/>
</dbReference>
<proteinExistence type="predicted"/>
<dbReference type="GO" id="GO:0017108">
    <property type="term" value="F:5'-flap endonuclease activity"/>
    <property type="evidence" value="ECO:0007669"/>
    <property type="project" value="TreeGrafter"/>
</dbReference>
<accession>A0A165SBI6</accession>
<evidence type="ECO:0000256" key="3">
    <source>
        <dbReference type="SAM" id="MobiDB-lite"/>
    </source>
</evidence>
<feature type="region of interest" description="Disordered" evidence="3">
    <location>
        <begin position="367"/>
        <end position="390"/>
    </location>
</feature>
<dbReference type="InterPro" id="IPR029060">
    <property type="entry name" value="PIN-like_dom_sf"/>
</dbReference>
<evidence type="ECO:0000259" key="5">
    <source>
        <dbReference type="SMART" id="SM00485"/>
    </source>
</evidence>
<dbReference type="Pfam" id="PF18380">
    <property type="entry name" value="GEN1_C"/>
    <property type="match status" value="1"/>
</dbReference>
<dbReference type="AlphaFoldDB" id="A0A165SBI6"/>
<dbReference type="InParanoid" id="A0A165SBI6"/>
<dbReference type="PRINTS" id="PR00853">
    <property type="entry name" value="XPGRADSUPER"/>
</dbReference>
<dbReference type="InterPro" id="IPR006086">
    <property type="entry name" value="XPG-I_dom"/>
</dbReference>
<sequence length="552" mass="61135">MGVPGLWDILRPSGQVRSLTHLAVVDGFEANRKHRGLRIGIDASIWFFHAAYGKEGENPELRTLFFRCCRLMTTPFLPLFVFDGPKRPKVKRGKRVSGNAHWLTTGMKNIIEAFGFEWRTAPGEAEAELAYLSRIGVIDAILSDDVDNFLFGATMVIRNPSATLSGNKAHPVRNSAGRDDGNHSVVYTSSALLTHPDIGLTLGGLILIGLLSGGDYHQAGLARCGMQTAHALARCGFGDSLLEALLLPEDELDEFLKNWRQQIRNELKTNSKGYMARKNPSLAKAVPEDFPDIDILISYAQPITSESEGRRVMVDWTREPDLGKVAGLCELYFEWGVKDVIIKRFRTVLWPSAVLRILRRAVLNNDEEETGIPSTPRKKSKHATPIGTPSSMIAKHFSTMQLHSPTRNGSDSDEDDEERLIVKIHSERRHPSTDGVLEYRVEIAPAQLVRLSAAGVKGIRPPESLANSQYSDDDEENDEEGGSKKKRGVKKPPPDPDSHLRVWMPATMLQLAEPALVKEYEDVVEKKAAKKKSPIKAKGATKKKATGKKAKT</sequence>
<keyword evidence="1" id="KW-0540">Nuclease</keyword>
<dbReference type="SMART" id="SM00485">
    <property type="entry name" value="XPGN"/>
    <property type="match status" value="1"/>
</dbReference>
<evidence type="ECO:0000256" key="2">
    <source>
        <dbReference type="ARBA" id="ARBA00022801"/>
    </source>
</evidence>
<dbReference type="InterPro" id="IPR036279">
    <property type="entry name" value="5-3_exonuclease_C_sf"/>
</dbReference>
<dbReference type="PANTHER" id="PTHR11081:SF75">
    <property type="entry name" value="ENDONUCLEASE, PUTATIVE (AFU_ORTHOLOGUE AFUA_3G13260)-RELATED"/>
    <property type="match status" value="1"/>
</dbReference>
<feature type="domain" description="XPG N-terminal" evidence="5">
    <location>
        <begin position="1"/>
        <end position="98"/>
    </location>
</feature>
<dbReference type="EMBL" id="KV425574">
    <property type="protein sequence ID" value="KZT24920.1"/>
    <property type="molecule type" value="Genomic_DNA"/>
</dbReference>
<dbReference type="InterPro" id="IPR041177">
    <property type="entry name" value="GEN1_C"/>
</dbReference>